<feature type="transmembrane region" description="Helical" evidence="8">
    <location>
        <begin position="567"/>
        <end position="589"/>
    </location>
</feature>
<feature type="transmembrane region" description="Helical" evidence="8">
    <location>
        <begin position="601"/>
        <end position="619"/>
    </location>
</feature>
<keyword evidence="6 8" id="KW-0472">Membrane</keyword>
<evidence type="ECO:0000259" key="10">
    <source>
        <dbReference type="Pfam" id="PF25179"/>
    </source>
</evidence>
<evidence type="ECO:0000313" key="12">
    <source>
        <dbReference type="Proteomes" id="UP000092716"/>
    </source>
</evidence>
<dbReference type="GO" id="GO:0005789">
    <property type="term" value="C:endoplasmic reticulum membrane"/>
    <property type="evidence" value="ECO:0007669"/>
    <property type="project" value="UniProtKB-SubCell"/>
</dbReference>
<evidence type="ECO:0000256" key="3">
    <source>
        <dbReference type="ARBA" id="ARBA00022692"/>
    </source>
</evidence>
<evidence type="ECO:0000256" key="1">
    <source>
        <dbReference type="ARBA" id="ARBA00004477"/>
    </source>
</evidence>
<evidence type="ECO:0000256" key="8">
    <source>
        <dbReference type="SAM" id="Phobius"/>
    </source>
</evidence>
<evidence type="ECO:0000256" key="4">
    <source>
        <dbReference type="ARBA" id="ARBA00022824"/>
    </source>
</evidence>
<dbReference type="Pfam" id="PF25179">
    <property type="entry name" value="LMF1_C"/>
    <property type="match status" value="1"/>
</dbReference>
<feature type="transmembrane region" description="Helical" evidence="8">
    <location>
        <begin position="513"/>
        <end position="533"/>
    </location>
</feature>
<keyword evidence="12" id="KW-1185">Reference proteome</keyword>
<accession>A0A1B1E247</accession>
<dbReference type="KEGG" id="pcot:PCOAH_00035450"/>
<feature type="compositionally biased region" description="Polar residues" evidence="7">
    <location>
        <begin position="842"/>
        <end position="872"/>
    </location>
</feature>
<dbReference type="InterPro" id="IPR057434">
    <property type="entry name" value="LMF1/2_N"/>
</dbReference>
<evidence type="ECO:0000256" key="7">
    <source>
        <dbReference type="SAM" id="MobiDB-lite"/>
    </source>
</evidence>
<comment type="subcellular location">
    <subcellularLocation>
        <location evidence="1">Endoplasmic reticulum membrane</location>
        <topology evidence="1">Multi-pass membrane protein</topology>
    </subcellularLocation>
</comment>
<feature type="transmembrane region" description="Helical" evidence="8">
    <location>
        <begin position="66"/>
        <end position="83"/>
    </location>
</feature>
<feature type="transmembrane region" description="Helical" evidence="8">
    <location>
        <begin position="159"/>
        <end position="180"/>
    </location>
</feature>
<organism evidence="11 12">
    <name type="scientific">Plasmodium coatneyi</name>
    <dbReference type="NCBI Taxonomy" id="208452"/>
    <lineage>
        <taxon>Eukaryota</taxon>
        <taxon>Sar</taxon>
        <taxon>Alveolata</taxon>
        <taxon>Apicomplexa</taxon>
        <taxon>Aconoidasida</taxon>
        <taxon>Haemosporida</taxon>
        <taxon>Plasmodiidae</taxon>
        <taxon>Plasmodium</taxon>
    </lineage>
</organism>
<dbReference type="PANTHER" id="PTHR14463">
    <property type="entry name" value="LIPASE MATURATION FACTOR"/>
    <property type="match status" value="1"/>
</dbReference>
<evidence type="ECO:0000259" key="9">
    <source>
        <dbReference type="Pfam" id="PF06762"/>
    </source>
</evidence>
<feature type="transmembrane region" description="Helical" evidence="8">
    <location>
        <begin position="540"/>
        <end position="561"/>
    </location>
</feature>
<evidence type="ECO:0000256" key="5">
    <source>
        <dbReference type="ARBA" id="ARBA00022989"/>
    </source>
</evidence>
<keyword evidence="5 8" id="KW-1133">Transmembrane helix</keyword>
<dbReference type="OrthoDB" id="434126at2759"/>
<feature type="domain" description="Lipase maturation factor 1/2 C-terminal" evidence="10">
    <location>
        <begin position="635"/>
        <end position="792"/>
    </location>
</feature>
<feature type="compositionally biased region" description="Basic residues" evidence="7">
    <location>
        <begin position="912"/>
        <end position="923"/>
    </location>
</feature>
<dbReference type="Proteomes" id="UP000092716">
    <property type="component" value="Chromosome 11"/>
</dbReference>
<reference evidence="12" key="1">
    <citation type="submission" date="2016-06" db="EMBL/GenBank/DDBJ databases">
        <title>First high quality genome sequence of Plasmodium coatneyi using continuous long reads from single molecule, real-time sequencing.</title>
        <authorList>
            <person name="Chien J.-T."/>
            <person name="Pakala S.B."/>
            <person name="Geraldo J.A."/>
            <person name="Lapp S.A."/>
            <person name="Barnwell J.W."/>
            <person name="Kissinger J.C."/>
            <person name="Galinski M.R."/>
            <person name="Humphrey J.C."/>
        </authorList>
    </citation>
    <scope>NUCLEOTIDE SEQUENCE [LARGE SCALE GENOMIC DNA]</scope>
    <source>
        <strain evidence="12">Hackeri</strain>
    </source>
</reference>
<feature type="transmembrane region" description="Helical" evidence="8">
    <location>
        <begin position="272"/>
        <end position="290"/>
    </location>
</feature>
<dbReference type="RefSeq" id="XP_019915796.1">
    <property type="nucleotide sequence ID" value="XM_020060336.1"/>
</dbReference>
<feature type="domain" description="Lipase maturation factor 1/2 N-terminal" evidence="9">
    <location>
        <begin position="179"/>
        <end position="336"/>
    </location>
</feature>
<gene>
    <name evidence="11" type="ORF">PCOAH_00035450</name>
</gene>
<dbReference type="InterPro" id="IPR057433">
    <property type="entry name" value="LMF1/2_C"/>
</dbReference>
<dbReference type="PANTHER" id="PTHR14463:SF10">
    <property type="entry name" value="LIPASE MATURATION FACTOR 1"/>
    <property type="match status" value="1"/>
</dbReference>
<protein>
    <submittedName>
        <fullName evidence="11">Integral membrane protein</fullName>
    </submittedName>
</protein>
<dbReference type="GeneID" id="30910276"/>
<evidence type="ECO:0000256" key="2">
    <source>
        <dbReference type="ARBA" id="ARBA00005512"/>
    </source>
</evidence>
<feature type="compositionally biased region" description="Basic and acidic residues" evidence="7">
    <location>
        <begin position="881"/>
        <end position="911"/>
    </location>
</feature>
<sequence length="1105" mass="127081">MEHPEVKGPTRILVNDKDVSNEGGLPKARKWLKELVKNVFLQEDTEDAFPFNNKALRNTFWTSQLMCTRIILLSCFFSFVVAWQQNIPLIGEDGLTPAKEHVNKMMKDLHDEGIWEKFRTFHSLFWFLPASDLVLTVLPIVGMVLSLVALLLNQINIVTVLPIYVILQSIYSVGNVWYNYVFEIELLELVFLSLLLVPLCRNHLKCRFSSTPFVRYVCRFFVFKVLLGSSLIRFRNTDSWGNLEGKYYLYETQPLPSSIGYIFHGSFTMSKLDNLFCILTECVFSFFILFPVRSFRLIGGVLILLYCVLNFVTGNSYLFYVLLVAPLMFCFDDEVLLPFVLKSRRNEVLSVVREKATQLSKSRGYFQSFDVLYCTGFSVDEVNKMKDAYFRIDSEEGAYNGDDKEGSAWNGGNHWNGWNNTRGISSQPEKEHLLSRATSNQETNFYPEENHMECIKKDVLNAFHWIFSKKGPQYILNNYNTSRELIVHVVCVLIMLTYNSFCVYLTYFTRESIFLFFVYVSIFLVYMVYLFFFTKNVFPCLVSQVGLLFTVSLIYTNYIFQHGFSDVYFSSLFFLHLFCLLSLSVFHLSNQRFVVKCLSQYFYFVLFLYFLCFFVQNALSPLQVMNAEYGNFQQMNVYGSFGHINKVRREIIITASNPSNGSSIATSGGKLHSGWDNYEFNCKPDNVEKTLCSQFRLVYGFLPVLYVDRLDWQFNQLSYSDDQTILHTSWFQRFLNKLASNDEGVLSLLYRTPSFVNPPPGKNPSKSGTIHLTVSSDVYRFSPQGEKNAWWEVVSSRVILEQKGLQASNGGFITIGTHNGVNPPDERNNLLRVGYSPGIQRSGRSTYQGNHYGSTVEDTSGETMSGKIISQHNMRKKKHRVAEQGKLHVEEPETTEKESLPRKIRTQEKNRYAQKKKNFFRQKKLQELKTEGEEKDSMEEAQMMKGSEQSGREHEGETPPQLEDGMAIDDADKAIDGENLFSAVQKMEAEREKASRKAAQKRKYKMAVGVTEKKSPNGVLPSIISLNGVFPSMMSPKGVLSLDKAIQKEMDEAIRNSYRQYGLLNDFSRKITKLGFVNIDEGRSRYGEIKELLAKSQEEDTHKGT</sequence>
<feature type="transmembrane region" description="Helical" evidence="8">
    <location>
        <begin position="186"/>
        <end position="204"/>
    </location>
</feature>
<dbReference type="AlphaFoldDB" id="A0A1B1E247"/>
<dbReference type="InterPro" id="IPR009613">
    <property type="entry name" value="LMF"/>
</dbReference>
<feature type="region of interest" description="Disordered" evidence="7">
    <location>
        <begin position="842"/>
        <end position="963"/>
    </location>
</feature>
<name>A0A1B1E247_9APIC</name>
<keyword evidence="3 8" id="KW-0812">Transmembrane</keyword>
<feature type="transmembrane region" description="Helical" evidence="8">
    <location>
        <begin position="485"/>
        <end position="507"/>
    </location>
</feature>
<feature type="transmembrane region" description="Helical" evidence="8">
    <location>
        <begin position="133"/>
        <end position="152"/>
    </location>
</feature>
<evidence type="ECO:0000313" key="11">
    <source>
        <dbReference type="EMBL" id="ANQ09101.1"/>
    </source>
</evidence>
<comment type="similarity">
    <text evidence="2">Belongs to the lipase maturation factor family.</text>
</comment>
<dbReference type="GO" id="GO:0051604">
    <property type="term" value="P:protein maturation"/>
    <property type="evidence" value="ECO:0007669"/>
    <property type="project" value="InterPro"/>
</dbReference>
<keyword evidence="4" id="KW-0256">Endoplasmic reticulum</keyword>
<feature type="transmembrane region" description="Helical" evidence="8">
    <location>
        <begin position="297"/>
        <end position="313"/>
    </location>
</feature>
<evidence type="ECO:0000256" key="6">
    <source>
        <dbReference type="ARBA" id="ARBA00023136"/>
    </source>
</evidence>
<proteinExistence type="inferred from homology"/>
<dbReference type="EMBL" id="CP016249">
    <property type="protein sequence ID" value="ANQ09101.1"/>
    <property type="molecule type" value="Genomic_DNA"/>
</dbReference>
<dbReference type="VEuPathDB" id="PlasmoDB:PCOAH_00035450"/>
<dbReference type="Pfam" id="PF06762">
    <property type="entry name" value="LMF1"/>
    <property type="match status" value="1"/>
</dbReference>